<comment type="caution">
    <text evidence="15">The sequence shown here is derived from an EMBL/GenBank/DDBJ whole genome shotgun (WGS) entry which is preliminary data.</text>
</comment>
<dbReference type="InterPro" id="IPR003439">
    <property type="entry name" value="ABC_transporter-like_ATP-bd"/>
</dbReference>
<evidence type="ECO:0000256" key="8">
    <source>
        <dbReference type="ARBA" id="ARBA00022989"/>
    </source>
</evidence>
<dbReference type="GO" id="GO:0005524">
    <property type="term" value="F:ATP binding"/>
    <property type="evidence" value="ECO:0007669"/>
    <property type="project" value="UniProtKB-KW"/>
</dbReference>
<dbReference type="SUPFAM" id="SSF90123">
    <property type="entry name" value="ABC transporter transmembrane region"/>
    <property type="match status" value="1"/>
</dbReference>
<proteinExistence type="predicted"/>
<evidence type="ECO:0000256" key="5">
    <source>
        <dbReference type="ARBA" id="ARBA00022741"/>
    </source>
</evidence>
<evidence type="ECO:0000259" key="13">
    <source>
        <dbReference type="PROSITE" id="PS50929"/>
    </source>
</evidence>
<feature type="transmembrane region" description="Helical" evidence="11">
    <location>
        <begin position="423"/>
        <end position="443"/>
    </location>
</feature>
<feature type="domain" description="Peptidase C39" evidence="14">
    <location>
        <begin position="18"/>
        <end position="139"/>
    </location>
</feature>
<feature type="domain" description="ABC transporter" evidence="12">
    <location>
        <begin position="488"/>
        <end position="724"/>
    </location>
</feature>
<dbReference type="GO" id="GO:0005886">
    <property type="term" value="C:plasma membrane"/>
    <property type="evidence" value="ECO:0007669"/>
    <property type="project" value="UniProtKB-SubCell"/>
</dbReference>
<evidence type="ECO:0000313" key="16">
    <source>
        <dbReference type="Proteomes" id="UP000185783"/>
    </source>
</evidence>
<dbReference type="InterPro" id="IPR039421">
    <property type="entry name" value="Type_1_exporter"/>
</dbReference>
<comment type="subcellular location">
    <subcellularLocation>
        <location evidence="1">Cell membrane</location>
        <topology evidence="1">Multi-pass membrane protein</topology>
    </subcellularLocation>
</comment>
<gene>
    <name evidence="15" type="ORF">A3843_09070</name>
</gene>
<dbReference type="RefSeq" id="WP_051268844.1">
    <property type="nucleotide sequence ID" value="NZ_LVVZ01000014.1"/>
</dbReference>
<dbReference type="Pfam" id="PF03412">
    <property type="entry name" value="Peptidase_C39"/>
    <property type="match status" value="1"/>
</dbReference>
<dbReference type="InterPro" id="IPR005074">
    <property type="entry name" value="Peptidase_C39"/>
</dbReference>
<dbReference type="GO" id="GO:0016887">
    <property type="term" value="F:ATP hydrolysis activity"/>
    <property type="evidence" value="ECO:0007669"/>
    <property type="project" value="InterPro"/>
</dbReference>
<keyword evidence="4 11" id="KW-0812">Transmembrane</keyword>
<dbReference type="GO" id="GO:0006508">
    <property type="term" value="P:proteolysis"/>
    <property type="evidence" value="ECO:0007669"/>
    <property type="project" value="InterPro"/>
</dbReference>
<dbReference type="InterPro" id="IPR017750">
    <property type="entry name" value="ATPase_T1SS"/>
</dbReference>
<accession>A0A1U7JIK4</accession>
<dbReference type="GO" id="GO:0015421">
    <property type="term" value="F:ABC-type oligopeptide transporter activity"/>
    <property type="evidence" value="ECO:0007669"/>
    <property type="project" value="TreeGrafter"/>
</dbReference>
<protein>
    <recommendedName>
        <fullName evidence="17">Toxin RTX-I translocation ATP-binding protein</fullName>
    </recommendedName>
</protein>
<dbReference type="AlphaFoldDB" id="A0A1U7JIK4"/>
<keyword evidence="16" id="KW-1185">Reference proteome</keyword>
<keyword evidence="3" id="KW-1003">Cell membrane</keyword>
<keyword evidence="6" id="KW-0378">Hydrolase</keyword>
<feature type="transmembrane region" description="Helical" evidence="11">
    <location>
        <begin position="313"/>
        <end position="333"/>
    </location>
</feature>
<evidence type="ECO:0000256" key="11">
    <source>
        <dbReference type="SAM" id="Phobius"/>
    </source>
</evidence>
<evidence type="ECO:0000256" key="4">
    <source>
        <dbReference type="ARBA" id="ARBA00022692"/>
    </source>
</evidence>
<dbReference type="InterPro" id="IPR003593">
    <property type="entry name" value="AAA+_ATPase"/>
</dbReference>
<evidence type="ECO:0000256" key="10">
    <source>
        <dbReference type="SAM" id="MobiDB-lite"/>
    </source>
</evidence>
<dbReference type="EMBL" id="LVVZ01000014">
    <property type="protein sequence ID" value="OKL44524.1"/>
    <property type="molecule type" value="Genomic_DNA"/>
</dbReference>
<dbReference type="InterPro" id="IPR036640">
    <property type="entry name" value="ABC1_TM_sf"/>
</dbReference>
<feature type="transmembrane region" description="Helical" evidence="11">
    <location>
        <begin position="176"/>
        <end position="198"/>
    </location>
</feature>
<dbReference type="NCBIfam" id="TIGR03375">
    <property type="entry name" value="type_I_sec_LssB"/>
    <property type="match status" value="1"/>
</dbReference>
<reference evidence="15 16" key="1">
    <citation type="submission" date="2016-03" db="EMBL/GenBank/DDBJ databases">
        <title>Genome sequence of Nesiotobacter sp. nov., a moderately halophilic alphaproteobacterium isolated from the Yellow Sea, China.</title>
        <authorList>
            <person name="Zhang G."/>
            <person name="Zhang R."/>
        </authorList>
    </citation>
    <scope>NUCLEOTIDE SEQUENCE [LARGE SCALE GENOMIC DNA]</scope>
    <source>
        <strain evidence="15 16">WB1-6</strain>
    </source>
</reference>
<name>A0A1U7JIK4_9HYPH</name>
<evidence type="ECO:0008006" key="17">
    <source>
        <dbReference type="Google" id="ProtNLM"/>
    </source>
</evidence>
<keyword evidence="9 11" id="KW-0472">Membrane</keyword>
<dbReference type="Gene3D" id="3.40.50.300">
    <property type="entry name" value="P-loop containing nucleotide triphosphate hydrolases"/>
    <property type="match status" value="1"/>
</dbReference>
<evidence type="ECO:0000259" key="14">
    <source>
        <dbReference type="PROSITE" id="PS50990"/>
    </source>
</evidence>
<evidence type="ECO:0000259" key="12">
    <source>
        <dbReference type="PROSITE" id="PS50893"/>
    </source>
</evidence>
<dbReference type="Pfam" id="PF00664">
    <property type="entry name" value="ABC_membrane"/>
    <property type="match status" value="1"/>
</dbReference>
<evidence type="ECO:0000256" key="2">
    <source>
        <dbReference type="ARBA" id="ARBA00022448"/>
    </source>
</evidence>
<feature type="domain" description="ABC transmembrane type-1" evidence="13">
    <location>
        <begin position="176"/>
        <end position="450"/>
    </location>
</feature>
<dbReference type="SUPFAM" id="SSF52540">
    <property type="entry name" value="P-loop containing nucleoside triphosphate hydrolases"/>
    <property type="match status" value="1"/>
</dbReference>
<evidence type="ECO:0000256" key="7">
    <source>
        <dbReference type="ARBA" id="ARBA00022840"/>
    </source>
</evidence>
<feature type="transmembrane region" description="Helical" evidence="11">
    <location>
        <begin position="210"/>
        <end position="227"/>
    </location>
</feature>
<dbReference type="CDD" id="cd18587">
    <property type="entry name" value="ABC_6TM_LapB_like"/>
    <property type="match status" value="1"/>
</dbReference>
<feature type="region of interest" description="Disordered" evidence="10">
    <location>
        <begin position="724"/>
        <end position="750"/>
    </location>
</feature>
<evidence type="ECO:0000313" key="15">
    <source>
        <dbReference type="EMBL" id="OKL44524.1"/>
    </source>
</evidence>
<organism evidence="15 16">
    <name type="scientific">Pseudovibrio exalbescens</name>
    <dbReference type="NCBI Taxonomy" id="197461"/>
    <lineage>
        <taxon>Bacteria</taxon>
        <taxon>Pseudomonadati</taxon>
        <taxon>Pseudomonadota</taxon>
        <taxon>Alphaproteobacteria</taxon>
        <taxon>Hyphomicrobiales</taxon>
        <taxon>Stappiaceae</taxon>
        <taxon>Pseudovibrio</taxon>
    </lineage>
</organism>
<evidence type="ECO:0000256" key="1">
    <source>
        <dbReference type="ARBA" id="ARBA00004651"/>
    </source>
</evidence>
<dbReference type="FunFam" id="3.40.50.300:FF:000299">
    <property type="entry name" value="ABC transporter ATP-binding protein/permease"/>
    <property type="match status" value="1"/>
</dbReference>
<feature type="transmembrane region" description="Helical" evidence="11">
    <location>
        <begin position="282"/>
        <end position="307"/>
    </location>
</feature>
<dbReference type="InterPro" id="IPR011527">
    <property type="entry name" value="ABC1_TM_dom"/>
</dbReference>
<keyword evidence="5" id="KW-0547">Nucleotide-binding</keyword>
<dbReference type="Gene3D" id="3.90.70.10">
    <property type="entry name" value="Cysteine proteinases"/>
    <property type="match status" value="1"/>
</dbReference>
<dbReference type="Gene3D" id="1.20.1560.10">
    <property type="entry name" value="ABC transporter type 1, transmembrane domain"/>
    <property type="match status" value="1"/>
</dbReference>
<dbReference type="PROSITE" id="PS50893">
    <property type="entry name" value="ABC_TRANSPORTER_2"/>
    <property type="match status" value="1"/>
</dbReference>
<dbReference type="SMART" id="SM00382">
    <property type="entry name" value="AAA"/>
    <property type="match status" value="1"/>
</dbReference>
<evidence type="ECO:0000256" key="9">
    <source>
        <dbReference type="ARBA" id="ARBA00023136"/>
    </source>
</evidence>
<keyword evidence="8 11" id="KW-1133">Transmembrane helix</keyword>
<dbReference type="Pfam" id="PF00005">
    <property type="entry name" value="ABC_tran"/>
    <property type="match status" value="1"/>
</dbReference>
<dbReference type="GO" id="GO:0008233">
    <property type="term" value="F:peptidase activity"/>
    <property type="evidence" value="ECO:0007669"/>
    <property type="project" value="InterPro"/>
</dbReference>
<keyword evidence="7" id="KW-0067">ATP-binding</keyword>
<dbReference type="PANTHER" id="PTHR43394:SF1">
    <property type="entry name" value="ATP-BINDING CASSETTE SUB-FAMILY B MEMBER 10, MITOCHONDRIAL"/>
    <property type="match status" value="1"/>
</dbReference>
<dbReference type="STRING" id="197461.A3843_09070"/>
<keyword evidence="2" id="KW-0813">Transport</keyword>
<dbReference type="InterPro" id="IPR027417">
    <property type="entry name" value="P-loop_NTPase"/>
</dbReference>
<dbReference type="PROSITE" id="PS50929">
    <property type="entry name" value="ABC_TM1F"/>
    <property type="match status" value="1"/>
</dbReference>
<evidence type="ECO:0000256" key="6">
    <source>
        <dbReference type="ARBA" id="ARBA00022801"/>
    </source>
</evidence>
<evidence type="ECO:0000256" key="3">
    <source>
        <dbReference type="ARBA" id="ARBA00022475"/>
    </source>
</evidence>
<sequence>MDTGRRNIDLHLSHEEITEDHPDPLVSCLQIVASHFNRPTSLTVLTAGLPHETDQFTPELVVRAATRINLEATPRRTALSKHPAFTLPVIVALKKRGPVVILEKAGKGAFSVALPGRSEPHTLTDLEIMEDYAGWTISFKEAAAAPSGLHGPVTKKGAENWFWGPLRTYWKSMVQVMMAASVINLLALASPLFVMNVYDRVLPNKALSSLWVLALGLSIAFVFDLLLKVSRATLIDYVGRKLDIHVSSALFEKVMNIRLQERPESTGVFANHISQYEYVREFFTASTLSLLVDVCFLFLFLFVIYLLGGWMVIVPAIAVVLVIVSALVLQAFVSRYLARAQSDAAQRHGLLVESLTAMETLKSLRAEGYFLAKWERFIQEGSRTQSQIKAYSSLAVNIAQFLQQMTTVWVVVAGVYRFAENEITMGVIIAIVMLSGRTVAPLAQMTTILTRARYAFAALKTLDDVMGQPDERVGMKDYVNRVVLDGELEFRNVSFQYPAVDRTILSEVSFHISPGEKVGILGAIGSGKTTLARLASGLYTPTSGEVLVDGVDVRQYHPYEVRKAVGLVVQETDLFRGSLKENVLVAKPGASDDEILFACRMAGVDAFAARHPMGYDMPVGERGSFLSSGQIQSIALARVFLISPPILFLDEPSSALDLAAEKVLIRHLKEAIWPDQTLILATHRQAMLALVNRLIVLDNGKVVADGPKDRVLAALAERAAARAVQDLSDTSNDFGEDDDQEEPPRQSGQA</sequence>
<dbReference type="PROSITE" id="PS50990">
    <property type="entry name" value="PEPTIDASE_C39"/>
    <property type="match status" value="1"/>
</dbReference>
<dbReference type="Proteomes" id="UP000185783">
    <property type="component" value="Unassembled WGS sequence"/>
</dbReference>
<dbReference type="PANTHER" id="PTHR43394">
    <property type="entry name" value="ATP-DEPENDENT PERMEASE MDL1, MITOCHONDRIAL"/>
    <property type="match status" value="1"/>
</dbReference>